<dbReference type="AlphaFoldDB" id="A0A1M5VIU7"/>
<evidence type="ECO:0000313" key="2">
    <source>
        <dbReference type="EMBL" id="SHH74994.1"/>
    </source>
</evidence>
<proteinExistence type="predicted"/>
<feature type="region of interest" description="Disordered" evidence="1">
    <location>
        <begin position="33"/>
        <end position="65"/>
    </location>
</feature>
<sequence>MFSRKVRCPGCREVFRITEAVIVDFPGEDHGVIERSIDDSAPSGGHKHEETGSCGAEDEGEGGNAQQPEQVVCSRCGFSLSCSFIKFIDSLPVCAACAG</sequence>
<protein>
    <submittedName>
        <fullName evidence="2">Uncharacterized protein</fullName>
    </submittedName>
</protein>
<reference evidence="2 3" key="1">
    <citation type="submission" date="2016-11" db="EMBL/GenBank/DDBJ databases">
        <authorList>
            <person name="Jaros S."/>
            <person name="Januszkiewicz K."/>
            <person name="Wedrychowicz H."/>
        </authorList>
    </citation>
    <scope>NUCLEOTIDE SEQUENCE [LARGE SCALE GENOMIC DNA]</scope>
    <source>
        <strain evidence="2 3">DSM 9705</strain>
    </source>
</reference>
<name>A0A1M5VIU7_9BACT</name>
<gene>
    <name evidence="2" type="ORF">SAMN02745124_01718</name>
</gene>
<organism evidence="2 3">
    <name type="scientific">Desulfofustis glycolicus DSM 9705</name>
    <dbReference type="NCBI Taxonomy" id="1121409"/>
    <lineage>
        <taxon>Bacteria</taxon>
        <taxon>Pseudomonadati</taxon>
        <taxon>Thermodesulfobacteriota</taxon>
        <taxon>Desulfobulbia</taxon>
        <taxon>Desulfobulbales</taxon>
        <taxon>Desulfocapsaceae</taxon>
        <taxon>Desulfofustis</taxon>
    </lineage>
</organism>
<dbReference type="EMBL" id="FQXS01000008">
    <property type="protein sequence ID" value="SHH74994.1"/>
    <property type="molecule type" value="Genomic_DNA"/>
</dbReference>
<dbReference type="STRING" id="1121409.SAMN02745124_01718"/>
<keyword evidence="3" id="KW-1185">Reference proteome</keyword>
<evidence type="ECO:0000313" key="3">
    <source>
        <dbReference type="Proteomes" id="UP000184139"/>
    </source>
</evidence>
<accession>A0A1M5VIU7</accession>
<evidence type="ECO:0000256" key="1">
    <source>
        <dbReference type="SAM" id="MobiDB-lite"/>
    </source>
</evidence>
<dbReference type="Proteomes" id="UP000184139">
    <property type="component" value="Unassembled WGS sequence"/>
</dbReference>